<dbReference type="EMBL" id="FWXJ01000009">
    <property type="protein sequence ID" value="SMC61520.1"/>
    <property type="molecule type" value="Genomic_DNA"/>
</dbReference>
<organism evidence="3 4">
    <name type="scientific">Polynucleobacter kasalickyi</name>
    <dbReference type="NCBI Taxonomy" id="1938817"/>
    <lineage>
        <taxon>Bacteria</taxon>
        <taxon>Pseudomonadati</taxon>
        <taxon>Pseudomonadota</taxon>
        <taxon>Betaproteobacteria</taxon>
        <taxon>Burkholderiales</taxon>
        <taxon>Burkholderiaceae</taxon>
        <taxon>Polynucleobacter</taxon>
    </lineage>
</organism>
<evidence type="ECO:0000313" key="3">
    <source>
        <dbReference type="EMBL" id="SMC61520.1"/>
    </source>
</evidence>
<feature type="domain" description="Acyl-CoA dehydrogenase C-terminal" evidence="2">
    <location>
        <begin position="261"/>
        <end position="392"/>
    </location>
</feature>
<dbReference type="InterPro" id="IPR050741">
    <property type="entry name" value="Acyl-CoA_dehydrogenase"/>
</dbReference>
<protein>
    <submittedName>
        <fullName evidence="3">3-hydroxy-9,10-secoandrosta-1,3,5(10)-triene-9,17-dione monooxygenase</fullName>
    </submittedName>
</protein>
<dbReference type="RefSeq" id="WP_084283848.1">
    <property type="nucleotide sequence ID" value="NZ_FWXJ01000009.1"/>
</dbReference>
<dbReference type="OrthoDB" id="7316074at2"/>
<dbReference type="PANTHER" id="PTHR48083">
    <property type="entry name" value="MEDIUM-CHAIN SPECIFIC ACYL-COA DEHYDROGENASE, MITOCHONDRIAL-RELATED"/>
    <property type="match status" value="1"/>
</dbReference>
<dbReference type="InterPro" id="IPR046373">
    <property type="entry name" value="Acyl-CoA_Oxase/DH_mid-dom_sf"/>
</dbReference>
<dbReference type="STRING" id="1938817.SAMN06296008_10956"/>
<dbReference type="InterPro" id="IPR013107">
    <property type="entry name" value="Acyl-CoA_DH_C"/>
</dbReference>
<dbReference type="GO" id="GO:0033539">
    <property type="term" value="P:fatty acid beta-oxidation using acyl-CoA dehydrogenase"/>
    <property type="evidence" value="ECO:0007669"/>
    <property type="project" value="TreeGrafter"/>
</dbReference>
<evidence type="ECO:0000313" key="4">
    <source>
        <dbReference type="Proteomes" id="UP000192708"/>
    </source>
</evidence>
<keyword evidence="1" id="KW-0560">Oxidoreductase</keyword>
<gene>
    <name evidence="3" type="ORF">SAMN06296008_10956</name>
</gene>
<dbReference type="Gene3D" id="1.20.140.10">
    <property type="entry name" value="Butyryl-CoA Dehydrogenase, subunit A, domain 3"/>
    <property type="match status" value="1"/>
</dbReference>
<sequence>MNAPELLNQAENIANHPYKKKSFADVSYDEMIERAKELIPFLASEAAANEKQTHLTPAVVNKLHESGLFRYQQPKLWGGMEVDFRAFMEVPYLLGLGCPSTGWVFANVASHNRQLAQWPMQAQEDIWGEDPNALIASGVAYVQGKGEKVDGGLLLSGYWGFSSGVDICEWNMLSCLVKEEDKVVDWCVCLVPRHEYEIIDDWQTMGMCGTGSRSVKCENVFVPAHRIISMNLRDPKHEFPGFRVHQNSMFKVPTSSVGGNGIAGAMIANARMMLTETTDWIKSKNTTYTGAKMADIPTLQMKIAIADGKIDAAYQWLTGNTIEAELAYKNNVVFDIPTKLKYKRNSAMAMKMANEAVDLLHELLGANGVYEKYQFERRFRDAHASAGHMVFNLDAQLIPFGLVTLGGEFKSPTM</sequence>
<dbReference type="PANTHER" id="PTHR48083:SF19">
    <property type="entry name" value="FLAVIN-DEPENDENT MONOOXYGENASE, OXYGENASE SUBUNIT HSAA"/>
    <property type="match status" value="1"/>
</dbReference>
<keyword evidence="3" id="KW-0503">Monooxygenase</keyword>
<dbReference type="GO" id="GO:0005737">
    <property type="term" value="C:cytoplasm"/>
    <property type="evidence" value="ECO:0007669"/>
    <property type="project" value="TreeGrafter"/>
</dbReference>
<dbReference type="GO" id="GO:0016712">
    <property type="term" value="F:oxidoreductase activity, acting on paired donors, with incorporation or reduction of molecular oxygen, reduced flavin or flavoprotein as one donor, and incorporation of one atom of oxygen"/>
    <property type="evidence" value="ECO:0007669"/>
    <property type="project" value="TreeGrafter"/>
</dbReference>
<dbReference type="InterPro" id="IPR037069">
    <property type="entry name" value="AcylCoA_DH/ox_N_sf"/>
</dbReference>
<dbReference type="Gene3D" id="1.10.540.10">
    <property type="entry name" value="Acyl-CoA dehydrogenase/oxidase, N-terminal domain"/>
    <property type="match status" value="1"/>
</dbReference>
<dbReference type="SUPFAM" id="SSF56645">
    <property type="entry name" value="Acyl-CoA dehydrogenase NM domain-like"/>
    <property type="match status" value="1"/>
</dbReference>
<dbReference type="InterPro" id="IPR036250">
    <property type="entry name" value="AcylCo_DH-like_C"/>
</dbReference>
<dbReference type="AlphaFoldDB" id="A0A1W2ALV3"/>
<reference evidence="3 4" key="1">
    <citation type="submission" date="2017-04" db="EMBL/GenBank/DDBJ databases">
        <authorList>
            <person name="Afonso C.L."/>
            <person name="Miller P.J."/>
            <person name="Scott M.A."/>
            <person name="Spackman E."/>
            <person name="Goraichik I."/>
            <person name="Dimitrov K.M."/>
            <person name="Suarez D.L."/>
            <person name="Swayne D.E."/>
        </authorList>
    </citation>
    <scope>NUCLEOTIDE SEQUENCE [LARGE SCALE GENOMIC DNA]</scope>
    <source>
        <strain evidence="3 4">VK13</strain>
    </source>
</reference>
<dbReference type="Pfam" id="PF08028">
    <property type="entry name" value="Acyl-CoA_dh_2"/>
    <property type="match status" value="1"/>
</dbReference>
<proteinExistence type="predicted"/>
<keyword evidence="4" id="KW-1185">Reference proteome</keyword>
<dbReference type="GO" id="GO:0050660">
    <property type="term" value="F:flavin adenine dinucleotide binding"/>
    <property type="evidence" value="ECO:0007669"/>
    <property type="project" value="InterPro"/>
</dbReference>
<name>A0A1W2ALV3_9BURK</name>
<evidence type="ECO:0000259" key="2">
    <source>
        <dbReference type="Pfam" id="PF08028"/>
    </source>
</evidence>
<accession>A0A1W2ALV3</accession>
<dbReference type="SUPFAM" id="SSF47203">
    <property type="entry name" value="Acyl-CoA dehydrogenase C-terminal domain-like"/>
    <property type="match status" value="1"/>
</dbReference>
<dbReference type="Gene3D" id="2.40.110.10">
    <property type="entry name" value="Butyryl-CoA Dehydrogenase, subunit A, domain 2"/>
    <property type="match status" value="1"/>
</dbReference>
<dbReference type="GO" id="GO:0003995">
    <property type="term" value="F:acyl-CoA dehydrogenase activity"/>
    <property type="evidence" value="ECO:0007669"/>
    <property type="project" value="TreeGrafter"/>
</dbReference>
<dbReference type="InterPro" id="IPR009100">
    <property type="entry name" value="AcylCoA_DH/oxidase_NM_dom_sf"/>
</dbReference>
<evidence type="ECO:0000256" key="1">
    <source>
        <dbReference type="ARBA" id="ARBA00023002"/>
    </source>
</evidence>
<dbReference type="Proteomes" id="UP000192708">
    <property type="component" value="Unassembled WGS sequence"/>
</dbReference>
<dbReference type="PIRSF" id="PIRSF016578">
    <property type="entry name" value="HsaA"/>
    <property type="match status" value="1"/>
</dbReference>